<evidence type="ECO:0000313" key="2">
    <source>
        <dbReference type="Proteomes" id="UP001177021"/>
    </source>
</evidence>
<dbReference type="EMBL" id="CASHSV030000615">
    <property type="protein sequence ID" value="CAJ2669374.1"/>
    <property type="molecule type" value="Genomic_DNA"/>
</dbReference>
<keyword evidence="2" id="KW-1185">Reference proteome</keyword>
<sequence length="370" mass="42776">MFQFNNNNTRTPATPFPLYGTRWRSSPRNNNSTPSKVVSIPVHFVGSERNRADSATKIQKVVRGFLVRKSLKKMLKMKVELEEIENKVNNEETVKMMKKELKEKVRIGETIMNLLLRLDSVRVFHCCYALRDLRKLLIKRAIVLQEFVDQIQIMATEVEDENGEGKCDGVEEIYLEKEEVGCEEENEGGKNIAALVNGMEKEDGGCDEEIEGGEKMDSLVNEEKDVVGGEAKFVKEEENCLMEEKEEEGEDEDEEKMEVEEEKEESVGTSLVEEGIEVDSVVVKEEEGKIGIECEEVDGNRKMLKRMMEDNEKMMDMMAQLFERNEKQTKLLTSLTQRVEQLERSFTCDKLRKKKRRNVDVKHRYYNGCI</sequence>
<comment type="caution">
    <text evidence="1">The sequence shown here is derived from an EMBL/GenBank/DDBJ whole genome shotgun (WGS) entry which is preliminary data.</text>
</comment>
<protein>
    <submittedName>
        <fullName evidence="1">Uncharacterized protein</fullName>
    </submittedName>
</protein>
<organism evidence="1 2">
    <name type="scientific">Trifolium pratense</name>
    <name type="common">Red clover</name>
    <dbReference type="NCBI Taxonomy" id="57577"/>
    <lineage>
        <taxon>Eukaryota</taxon>
        <taxon>Viridiplantae</taxon>
        <taxon>Streptophyta</taxon>
        <taxon>Embryophyta</taxon>
        <taxon>Tracheophyta</taxon>
        <taxon>Spermatophyta</taxon>
        <taxon>Magnoliopsida</taxon>
        <taxon>eudicotyledons</taxon>
        <taxon>Gunneridae</taxon>
        <taxon>Pentapetalae</taxon>
        <taxon>rosids</taxon>
        <taxon>fabids</taxon>
        <taxon>Fabales</taxon>
        <taxon>Fabaceae</taxon>
        <taxon>Papilionoideae</taxon>
        <taxon>50 kb inversion clade</taxon>
        <taxon>NPAAA clade</taxon>
        <taxon>Hologalegina</taxon>
        <taxon>IRL clade</taxon>
        <taxon>Trifolieae</taxon>
        <taxon>Trifolium</taxon>
    </lineage>
</organism>
<gene>
    <name evidence="1" type="ORF">MILVUS5_LOCUS33595</name>
</gene>
<proteinExistence type="predicted"/>
<accession>A0ACB0LMS1</accession>
<reference evidence="1" key="1">
    <citation type="submission" date="2023-10" db="EMBL/GenBank/DDBJ databases">
        <authorList>
            <person name="Rodriguez Cubillos JULIANA M."/>
            <person name="De Vega J."/>
        </authorList>
    </citation>
    <scope>NUCLEOTIDE SEQUENCE</scope>
</reference>
<evidence type="ECO:0000313" key="1">
    <source>
        <dbReference type="EMBL" id="CAJ2669374.1"/>
    </source>
</evidence>
<name>A0ACB0LMS1_TRIPR</name>
<dbReference type="Proteomes" id="UP001177021">
    <property type="component" value="Unassembled WGS sequence"/>
</dbReference>